<dbReference type="AlphaFoldDB" id="A0A0G4HPV2"/>
<proteinExistence type="predicted"/>
<name>A0A0G4HPV2_9ALVE</name>
<sequence>MTDLDAEDPKAVFELSERLYKEVMFSTDPVATLSALVEEHNQSEAMQVRLRNALNHKSHHQLLPFVCVCYASVSRPEKAPLLVALVRKLLEAGALPYGSGTSALAHVGGYNVEALGLLLDAAGGEFTELQNRFRSHPDFVFDLSPELLQLMREKGVLPLERREEDIPDPDDTGAEPVFEDEREAAAYERNRKRREELIFGDG</sequence>
<feature type="compositionally biased region" description="Acidic residues" evidence="1">
    <location>
        <begin position="165"/>
        <end position="182"/>
    </location>
</feature>
<reference evidence="2" key="1">
    <citation type="submission" date="2014-11" db="EMBL/GenBank/DDBJ databases">
        <authorList>
            <person name="Otto D Thomas"/>
            <person name="Naeem Raeece"/>
        </authorList>
    </citation>
    <scope>NUCLEOTIDE SEQUENCE</scope>
</reference>
<accession>A0A0G4HPV2</accession>
<dbReference type="VEuPathDB" id="CryptoDB:Cvel_7843"/>
<organism evidence="2">
    <name type="scientific">Chromera velia CCMP2878</name>
    <dbReference type="NCBI Taxonomy" id="1169474"/>
    <lineage>
        <taxon>Eukaryota</taxon>
        <taxon>Sar</taxon>
        <taxon>Alveolata</taxon>
        <taxon>Colpodellida</taxon>
        <taxon>Chromeraceae</taxon>
        <taxon>Chromera</taxon>
    </lineage>
</organism>
<dbReference type="EMBL" id="CDMZ01003416">
    <property type="protein sequence ID" value="CEM46275.1"/>
    <property type="molecule type" value="Genomic_DNA"/>
</dbReference>
<gene>
    <name evidence="2" type="ORF">Cvel_7843</name>
</gene>
<evidence type="ECO:0000313" key="2">
    <source>
        <dbReference type="EMBL" id="CEM46275.1"/>
    </source>
</evidence>
<evidence type="ECO:0000256" key="1">
    <source>
        <dbReference type="SAM" id="MobiDB-lite"/>
    </source>
</evidence>
<protein>
    <submittedName>
        <fullName evidence="2">Uncharacterized protein</fullName>
    </submittedName>
</protein>
<feature type="region of interest" description="Disordered" evidence="1">
    <location>
        <begin position="160"/>
        <end position="183"/>
    </location>
</feature>